<proteinExistence type="predicted"/>
<evidence type="ECO:0000313" key="9">
    <source>
        <dbReference type="Proteomes" id="UP001304895"/>
    </source>
</evidence>
<dbReference type="InterPro" id="IPR020846">
    <property type="entry name" value="MFS_dom"/>
</dbReference>
<dbReference type="PANTHER" id="PTHR23501">
    <property type="entry name" value="MAJOR FACILITATOR SUPERFAMILY"/>
    <property type="match status" value="1"/>
</dbReference>
<keyword evidence="4 6" id="KW-0472">Membrane</keyword>
<feature type="region of interest" description="Disordered" evidence="5">
    <location>
        <begin position="1"/>
        <end position="57"/>
    </location>
</feature>
<dbReference type="GO" id="GO:0015174">
    <property type="term" value="F:basic amino acid transmembrane transporter activity"/>
    <property type="evidence" value="ECO:0007669"/>
    <property type="project" value="TreeGrafter"/>
</dbReference>
<keyword evidence="3 6" id="KW-1133">Transmembrane helix</keyword>
<dbReference type="GO" id="GO:0000329">
    <property type="term" value="C:fungal-type vacuole membrane"/>
    <property type="evidence" value="ECO:0007669"/>
    <property type="project" value="TreeGrafter"/>
</dbReference>
<feature type="domain" description="Major facilitator superfamily (MFS) profile" evidence="7">
    <location>
        <begin position="66"/>
        <end position="525"/>
    </location>
</feature>
<sequence length="582" mass="60498">MATDVERRRRSDGSSTTTSATAAEDTPLLRSGTSSSLTSRDVSPRRERQPAEGSEEPLSRTRATCIVLSMWALIFLQASNMSGISTTQSIIAADLDAYESAMWFTSAYMISMSSVAPLAGRLAMIFSPGTMVLFSSGFFSLGALVTALAPTFAVFILGRVLTGAGAGGIMTLCMILVIQLTSKRRRGLWIGLTNAGFTVGVSAGAVVFGALLPVLGWRLLFGAQAPLAAVAGLGVCFSIPAMAAHGDVKHKTTLQKLAGLDYAGAVALTVTIVLFLYGLSGTIQPLPILVSLVSLAIFLAIESVARDPVIPLSILKSRGVLFSCLSQLGFMAARWTVLFYAPIFVLAVRGLSPAVAGAVLIPTNLGFGLGGLLVGALHIRHAGSFWFPALLSLSLFSVALFAMALVSNAAASAGGYVAVVFVNGLCTGAALNYTLAHLLHLSSPDMHFIVTGLLSTFRGFAGSFGTAIGGGVFTRTLRDALVDGFGRLDRAGGLDAGREKLIAVLVGSPAAVFQDGVLTVAEREVAVLGYERALSALYTAAAAVCVLVVVLQAGTGWTAPVSEKVDEEEFEEALAEDRGMEA</sequence>
<feature type="transmembrane region" description="Helical" evidence="6">
    <location>
        <begin position="385"/>
        <end position="407"/>
    </location>
</feature>
<name>A0AAN6UTY0_9PEZI</name>
<evidence type="ECO:0000256" key="2">
    <source>
        <dbReference type="ARBA" id="ARBA00022692"/>
    </source>
</evidence>
<feature type="transmembrane region" description="Helical" evidence="6">
    <location>
        <begin position="163"/>
        <end position="181"/>
    </location>
</feature>
<feature type="transmembrane region" description="Helical" evidence="6">
    <location>
        <begin position="354"/>
        <end position="378"/>
    </location>
</feature>
<dbReference type="PANTHER" id="PTHR23501:SF6">
    <property type="entry name" value="MULTIDRUG TRANSPORTER, PUTATIVE (AFU_ORTHOLOGUE AFUA_3G14560)-RELATED"/>
    <property type="match status" value="1"/>
</dbReference>
<feature type="transmembrane region" description="Helical" evidence="6">
    <location>
        <begin position="101"/>
        <end position="120"/>
    </location>
</feature>
<feature type="compositionally biased region" description="Low complexity" evidence="5">
    <location>
        <begin position="13"/>
        <end position="41"/>
    </location>
</feature>
<feature type="transmembrane region" description="Helical" evidence="6">
    <location>
        <begin position="188"/>
        <end position="215"/>
    </location>
</feature>
<dbReference type="PROSITE" id="PS50850">
    <property type="entry name" value="MFS"/>
    <property type="match status" value="1"/>
</dbReference>
<evidence type="ECO:0000313" key="8">
    <source>
        <dbReference type="EMBL" id="KAK4138880.1"/>
    </source>
</evidence>
<dbReference type="AlphaFoldDB" id="A0AAN6UTY0"/>
<comment type="caution">
    <text evidence="8">The sequence shown here is derived from an EMBL/GenBank/DDBJ whole genome shotgun (WGS) entry which is preliminary data.</text>
</comment>
<dbReference type="InterPro" id="IPR011701">
    <property type="entry name" value="MFS"/>
</dbReference>
<dbReference type="SUPFAM" id="SSF103473">
    <property type="entry name" value="MFS general substrate transporter"/>
    <property type="match status" value="1"/>
</dbReference>
<evidence type="ECO:0000256" key="4">
    <source>
        <dbReference type="ARBA" id="ARBA00023136"/>
    </source>
</evidence>
<feature type="transmembrane region" description="Helical" evidence="6">
    <location>
        <begin position="260"/>
        <end position="280"/>
    </location>
</feature>
<dbReference type="EMBL" id="MU853401">
    <property type="protein sequence ID" value="KAK4138880.1"/>
    <property type="molecule type" value="Genomic_DNA"/>
</dbReference>
<accession>A0AAN6UTY0</accession>
<dbReference type="Proteomes" id="UP001304895">
    <property type="component" value="Unassembled WGS sequence"/>
</dbReference>
<evidence type="ECO:0000256" key="6">
    <source>
        <dbReference type="SAM" id="Phobius"/>
    </source>
</evidence>
<evidence type="ECO:0000259" key="7">
    <source>
        <dbReference type="PROSITE" id="PS50850"/>
    </source>
</evidence>
<feature type="transmembrane region" description="Helical" evidence="6">
    <location>
        <begin position="533"/>
        <end position="554"/>
    </location>
</feature>
<keyword evidence="2 6" id="KW-0812">Transmembrane</keyword>
<dbReference type="Pfam" id="PF07690">
    <property type="entry name" value="MFS_1"/>
    <property type="match status" value="1"/>
</dbReference>
<feature type="transmembrane region" description="Helical" evidence="6">
    <location>
        <begin position="413"/>
        <end position="436"/>
    </location>
</feature>
<protein>
    <submittedName>
        <fullName evidence="8">MFS general substrate transporter</fullName>
    </submittedName>
</protein>
<dbReference type="InterPro" id="IPR005829">
    <property type="entry name" value="Sugar_transporter_CS"/>
</dbReference>
<organism evidence="8 9">
    <name type="scientific">Trichocladium antarcticum</name>
    <dbReference type="NCBI Taxonomy" id="1450529"/>
    <lineage>
        <taxon>Eukaryota</taxon>
        <taxon>Fungi</taxon>
        <taxon>Dikarya</taxon>
        <taxon>Ascomycota</taxon>
        <taxon>Pezizomycotina</taxon>
        <taxon>Sordariomycetes</taxon>
        <taxon>Sordariomycetidae</taxon>
        <taxon>Sordariales</taxon>
        <taxon>Chaetomiaceae</taxon>
        <taxon>Trichocladium</taxon>
    </lineage>
</organism>
<reference evidence="8" key="2">
    <citation type="submission" date="2023-05" db="EMBL/GenBank/DDBJ databases">
        <authorList>
            <consortium name="Lawrence Berkeley National Laboratory"/>
            <person name="Steindorff A."/>
            <person name="Hensen N."/>
            <person name="Bonometti L."/>
            <person name="Westerberg I."/>
            <person name="Brannstrom I.O."/>
            <person name="Guillou S."/>
            <person name="Cros-Aarteil S."/>
            <person name="Calhoun S."/>
            <person name="Haridas S."/>
            <person name="Kuo A."/>
            <person name="Mondo S."/>
            <person name="Pangilinan J."/>
            <person name="Riley R."/>
            <person name="Labutti K."/>
            <person name="Andreopoulos B."/>
            <person name="Lipzen A."/>
            <person name="Chen C."/>
            <person name="Yanf M."/>
            <person name="Daum C."/>
            <person name="Ng V."/>
            <person name="Clum A."/>
            <person name="Ohm R."/>
            <person name="Martin F."/>
            <person name="Silar P."/>
            <person name="Natvig D."/>
            <person name="Lalanne C."/>
            <person name="Gautier V."/>
            <person name="Ament-Velasquez S.L."/>
            <person name="Kruys A."/>
            <person name="Hutchinson M.I."/>
            <person name="Powell A.J."/>
            <person name="Barry K."/>
            <person name="Miller A.N."/>
            <person name="Grigoriev I.V."/>
            <person name="Debuchy R."/>
            <person name="Gladieux P."/>
            <person name="Thoren M.H."/>
            <person name="Johannesson H."/>
        </authorList>
    </citation>
    <scope>NUCLEOTIDE SEQUENCE</scope>
    <source>
        <strain evidence="8">CBS 123565</strain>
    </source>
</reference>
<feature type="transmembrane region" description="Helical" evidence="6">
    <location>
        <begin position="448"/>
        <end position="473"/>
    </location>
</feature>
<evidence type="ECO:0000256" key="1">
    <source>
        <dbReference type="ARBA" id="ARBA00004141"/>
    </source>
</evidence>
<feature type="transmembrane region" description="Helical" evidence="6">
    <location>
        <begin position="325"/>
        <end position="348"/>
    </location>
</feature>
<keyword evidence="9" id="KW-1185">Reference proteome</keyword>
<evidence type="ECO:0000256" key="3">
    <source>
        <dbReference type="ARBA" id="ARBA00022989"/>
    </source>
</evidence>
<reference evidence="8" key="1">
    <citation type="journal article" date="2023" name="Mol. Phylogenet. Evol.">
        <title>Genome-scale phylogeny and comparative genomics of the fungal order Sordariales.</title>
        <authorList>
            <person name="Hensen N."/>
            <person name="Bonometti L."/>
            <person name="Westerberg I."/>
            <person name="Brannstrom I.O."/>
            <person name="Guillou S."/>
            <person name="Cros-Aarteil S."/>
            <person name="Calhoun S."/>
            <person name="Haridas S."/>
            <person name="Kuo A."/>
            <person name="Mondo S."/>
            <person name="Pangilinan J."/>
            <person name="Riley R."/>
            <person name="LaButti K."/>
            <person name="Andreopoulos B."/>
            <person name="Lipzen A."/>
            <person name="Chen C."/>
            <person name="Yan M."/>
            <person name="Daum C."/>
            <person name="Ng V."/>
            <person name="Clum A."/>
            <person name="Steindorff A."/>
            <person name="Ohm R.A."/>
            <person name="Martin F."/>
            <person name="Silar P."/>
            <person name="Natvig D.O."/>
            <person name="Lalanne C."/>
            <person name="Gautier V."/>
            <person name="Ament-Velasquez S.L."/>
            <person name="Kruys A."/>
            <person name="Hutchinson M.I."/>
            <person name="Powell A.J."/>
            <person name="Barry K."/>
            <person name="Miller A.N."/>
            <person name="Grigoriev I.V."/>
            <person name="Debuchy R."/>
            <person name="Gladieux P."/>
            <person name="Hiltunen Thoren M."/>
            <person name="Johannesson H."/>
        </authorList>
    </citation>
    <scope>NUCLEOTIDE SEQUENCE</scope>
    <source>
        <strain evidence="8">CBS 123565</strain>
    </source>
</reference>
<feature type="transmembrane region" description="Helical" evidence="6">
    <location>
        <begin position="132"/>
        <end position="157"/>
    </location>
</feature>
<dbReference type="InterPro" id="IPR036259">
    <property type="entry name" value="MFS_trans_sf"/>
</dbReference>
<feature type="transmembrane region" description="Helical" evidence="6">
    <location>
        <begin position="227"/>
        <end position="248"/>
    </location>
</feature>
<dbReference type="Gene3D" id="1.20.1250.20">
    <property type="entry name" value="MFS general substrate transporter like domains"/>
    <property type="match status" value="2"/>
</dbReference>
<evidence type="ECO:0000256" key="5">
    <source>
        <dbReference type="SAM" id="MobiDB-lite"/>
    </source>
</evidence>
<dbReference type="PROSITE" id="PS00217">
    <property type="entry name" value="SUGAR_TRANSPORT_2"/>
    <property type="match status" value="1"/>
</dbReference>
<feature type="compositionally biased region" description="Basic and acidic residues" evidence="5">
    <location>
        <begin position="1"/>
        <end position="12"/>
    </location>
</feature>
<comment type="subcellular location">
    <subcellularLocation>
        <location evidence="1">Membrane</location>
        <topology evidence="1">Multi-pass membrane protein</topology>
    </subcellularLocation>
</comment>
<gene>
    <name evidence="8" type="ORF">BT67DRAFT_25706</name>
</gene>